<dbReference type="GO" id="GO:0005524">
    <property type="term" value="F:ATP binding"/>
    <property type="evidence" value="ECO:0007669"/>
    <property type="project" value="UniProtKB-UniRule"/>
</dbReference>
<dbReference type="InterPro" id="IPR036412">
    <property type="entry name" value="HAD-like_sf"/>
</dbReference>
<dbReference type="GO" id="GO:0006892">
    <property type="term" value="P:post-Golgi vesicle-mediated transport"/>
    <property type="evidence" value="ECO:0007669"/>
    <property type="project" value="TreeGrafter"/>
</dbReference>
<dbReference type="FunFam" id="3.40.1110.10:FF:000126">
    <property type="entry name" value="Phospholipid-transporting ATPase"/>
    <property type="match status" value="1"/>
</dbReference>
<dbReference type="SUPFAM" id="SSF56784">
    <property type="entry name" value="HAD-like"/>
    <property type="match status" value="1"/>
</dbReference>
<organism evidence="21 22">
    <name type="scientific">Rhizophlyctis rosea</name>
    <dbReference type="NCBI Taxonomy" id="64517"/>
    <lineage>
        <taxon>Eukaryota</taxon>
        <taxon>Fungi</taxon>
        <taxon>Fungi incertae sedis</taxon>
        <taxon>Chytridiomycota</taxon>
        <taxon>Chytridiomycota incertae sedis</taxon>
        <taxon>Chytridiomycetes</taxon>
        <taxon>Rhizophlyctidales</taxon>
        <taxon>Rhizophlyctidaceae</taxon>
        <taxon>Rhizophlyctis</taxon>
    </lineage>
</organism>
<comment type="caution">
    <text evidence="21">The sequence shown here is derived from an EMBL/GenBank/DDBJ whole genome shotgun (WGS) entry which is preliminary data.</text>
</comment>
<feature type="binding site" evidence="16">
    <location>
        <position position="387"/>
    </location>
    <ligand>
        <name>Mg(2+)</name>
        <dbReference type="ChEBI" id="CHEBI:18420"/>
    </ligand>
</feature>
<dbReference type="CDD" id="cd02073">
    <property type="entry name" value="P-type_ATPase_APLT_Dnf-like"/>
    <property type="match status" value="1"/>
</dbReference>
<sequence>MADDENPTNRVIHLNDPIKNATNKYLHNSIATAKYNFATFFPRFLFEQFRRYANLFFLFTAIIQQIGDLSPTNKYGTVIPLTVVLLASALKEILEDSKRHAQDTSTNNRFVKILYGQEFVQKRWREVKVGDIVRVEGGDMFPADLVIVSSSEPEGLCYIETSNLDGETNLKIRQALPDTVSILTPEDVGKLEGVIKSELPNNSLYTFEGTLRLGAKEIPLNPDQLLLRGAFLRNTRWVYGIVVFTGHETKLMRNATKTPTKTTKVEKMVNTEIIFLFVILVAIAIICALGSLGRQLNQPFEKAILLLDVSTAWAKFPQNILTFVILFNNLIPLSLIVTMEFVKYTLGMLINSDQDLYHEESDTPATARTSSLVEELGMVDYIFSDKTGTLTCNVMEFKMCTIAGQAYAEVVPDDKRARKDEVGKETGWYDFDRLIRNSKDPNYPHAHIIREFVQLLAVCHTVIPEVSEDEPGKIVFQASSPDEGALVKGAQTLGHVFTTRKPKSVIYNVDGTDYEYEVLNICEFNSTRKRMSSLVRGPDGKIKLYIKGADTVIFERLTKGNQPYLDLTVALLEEYANEGLRTLCIAYRDVSDEEYAEWSQIYDRAATTINNRSEELDKAAELIEKDLFLLGATAIEDKLQDGVPDTIHTLAQAGIRLWVLTGDRQETAINIGYSCKLITEEMNLIVCNEATHFETREFLERKLAAVKGEVGDVGGASASAGGDWLNEGIYKGFKKWMRKGYQVFGKEPKGKPRLNKDDMPEMEPVVLIIDGRTLEYALESDIKFIFLELATLCRAVICCRVSPLQKALVVKLVKKNVAGCVTLAIGDGANDVSMIQAAHVGVGISGMEGLQAARAADFAIAQFRFLRKLLLVHGGWAYARMSKLVLYTFYKNITLYLIQLWFATDNGYSGQTLFETWTQALYNVAFAVFQPIAIGVFDMVLTSRSLDRYPQMYRNGQRGEFYSHTKFFGWLANSFWHSLLMYLLMSAIYGEGAMLPDGYLANNWVMGCMIYTVDLITITLRAALTADTWVSFTYFAIGGSIAFWFVFFPMYAMIAPKVHLSPELTGVVERMFSAPAFWYGIVFVALFSNIRDYIWKYLKRQIFPRDYHIIQEIDKYNIPDYRPRMEWFRKQVQKVRIVQRQKRQRGFAFSQNESGQAHLIRIYDTTRLEEAEGLESVLVESDGLIYIQDFGLIL</sequence>
<dbReference type="GO" id="GO:0005886">
    <property type="term" value="C:plasma membrane"/>
    <property type="evidence" value="ECO:0007669"/>
    <property type="project" value="TreeGrafter"/>
</dbReference>
<dbReference type="PROSITE" id="PS00154">
    <property type="entry name" value="ATPASE_E1_E2"/>
    <property type="match status" value="1"/>
</dbReference>
<dbReference type="PANTHER" id="PTHR24092">
    <property type="entry name" value="PROBABLE PHOSPHOLIPID-TRANSPORTING ATPASE"/>
    <property type="match status" value="1"/>
</dbReference>
<evidence type="ECO:0000256" key="11">
    <source>
        <dbReference type="ARBA" id="ARBA00023136"/>
    </source>
</evidence>
<dbReference type="InterPro" id="IPR001757">
    <property type="entry name" value="P_typ_ATPase"/>
</dbReference>
<comment type="cofactor">
    <cofactor evidence="16">
        <name>Mg(2+)</name>
        <dbReference type="ChEBI" id="CHEBI:18420"/>
    </cofactor>
</comment>
<feature type="binding site" evidence="16">
    <location>
        <position position="385"/>
    </location>
    <ligand>
        <name>Mg(2+)</name>
        <dbReference type="ChEBI" id="CHEBI:18420"/>
    </ligand>
</feature>
<feature type="transmembrane region" description="Helical" evidence="17">
    <location>
        <begin position="1001"/>
        <end position="1020"/>
    </location>
</feature>
<dbReference type="NCBIfam" id="TIGR01494">
    <property type="entry name" value="ATPase_P-type"/>
    <property type="match status" value="1"/>
</dbReference>
<comment type="catalytic activity">
    <reaction evidence="12 17">
        <text>ATP + H2O + phospholipidSide 1 = ADP + phosphate + phospholipidSide 2.</text>
        <dbReference type="EC" id="7.6.2.1"/>
    </reaction>
</comment>
<evidence type="ECO:0000256" key="15">
    <source>
        <dbReference type="PIRSR" id="PIRSR606539-2"/>
    </source>
</evidence>
<dbReference type="EMBL" id="JADGJD010000018">
    <property type="protein sequence ID" value="KAJ3056861.1"/>
    <property type="molecule type" value="Genomic_DNA"/>
</dbReference>
<feature type="transmembrane region" description="Helical" evidence="17">
    <location>
        <begin position="1072"/>
        <end position="1090"/>
    </location>
</feature>
<dbReference type="InterPro" id="IPR023298">
    <property type="entry name" value="ATPase_P-typ_TM_dom_sf"/>
</dbReference>
<dbReference type="GO" id="GO:0045332">
    <property type="term" value="P:phospholipid translocation"/>
    <property type="evidence" value="ECO:0007669"/>
    <property type="project" value="TreeGrafter"/>
</dbReference>
<evidence type="ECO:0000256" key="2">
    <source>
        <dbReference type="ARBA" id="ARBA00004308"/>
    </source>
</evidence>
<dbReference type="FunFam" id="2.70.150.10:FF:000026">
    <property type="entry name" value="Phospholipid-transporting ATPase"/>
    <property type="match status" value="1"/>
</dbReference>
<dbReference type="Pfam" id="PF00122">
    <property type="entry name" value="E1-E2_ATPase"/>
    <property type="match status" value="1"/>
</dbReference>
<reference evidence="21" key="1">
    <citation type="submission" date="2020-05" db="EMBL/GenBank/DDBJ databases">
        <title>Phylogenomic resolution of chytrid fungi.</title>
        <authorList>
            <person name="Stajich J.E."/>
            <person name="Amses K."/>
            <person name="Simmons R."/>
            <person name="Seto K."/>
            <person name="Myers J."/>
            <person name="Bonds A."/>
            <person name="Quandt C.A."/>
            <person name="Barry K."/>
            <person name="Liu P."/>
            <person name="Grigoriev I."/>
            <person name="Longcore J.E."/>
            <person name="James T.Y."/>
        </authorList>
    </citation>
    <scope>NUCLEOTIDE SEQUENCE</scope>
    <source>
        <strain evidence="21">JEL0318</strain>
    </source>
</reference>
<feature type="transmembrane region" description="Helical" evidence="17">
    <location>
        <begin position="967"/>
        <end position="989"/>
    </location>
</feature>
<feature type="transmembrane region" description="Helical" evidence="17">
    <location>
        <begin position="924"/>
        <end position="946"/>
    </location>
</feature>
<evidence type="ECO:0000256" key="4">
    <source>
        <dbReference type="ARBA" id="ARBA00022692"/>
    </source>
</evidence>
<dbReference type="Proteomes" id="UP001212841">
    <property type="component" value="Unassembled WGS sequence"/>
</dbReference>
<evidence type="ECO:0000256" key="16">
    <source>
        <dbReference type="PIRSR" id="PIRSR606539-3"/>
    </source>
</evidence>
<dbReference type="InterPro" id="IPR023214">
    <property type="entry name" value="HAD_sf"/>
</dbReference>
<feature type="binding site" evidence="15">
    <location>
        <position position="661"/>
    </location>
    <ligand>
        <name>ATP</name>
        <dbReference type="ChEBI" id="CHEBI:30616"/>
    </ligand>
</feature>
<dbReference type="SFLD" id="SFLDG00002">
    <property type="entry name" value="C1.7:_P-type_atpase_like"/>
    <property type="match status" value="1"/>
</dbReference>
<feature type="transmembrane region" description="Helical" evidence="17">
    <location>
        <begin position="320"/>
        <end position="342"/>
    </location>
</feature>
<dbReference type="InterPro" id="IPR044492">
    <property type="entry name" value="P_typ_ATPase_HD_dom"/>
</dbReference>
<dbReference type="NCBIfam" id="TIGR01652">
    <property type="entry name" value="ATPase-Plipid"/>
    <property type="match status" value="1"/>
</dbReference>
<protein>
    <recommendedName>
        <fullName evidence="17">Phospholipid-transporting ATPase</fullName>
        <ecNumber evidence="17">7.6.2.1</ecNumber>
    </recommendedName>
</protein>
<dbReference type="InterPro" id="IPR023299">
    <property type="entry name" value="ATPase_P-typ_cyto_dom_N"/>
</dbReference>
<feature type="domain" description="P-type ATPase C-terminal" evidence="20">
    <location>
        <begin position="853"/>
        <end position="1104"/>
    </location>
</feature>
<dbReference type="GO" id="GO:0032456">
    <property type="term" value="P:endocytic recycling"/>
    <property type="evidence" value="ECO:0007669"/>
    <property type="project" value="TreeGrafter"/>
</dbReference>
<name>A0AAD5SJK4_9FUNG</name>
<dbReference type="GO" id="GO:0016887">
    <property type="term" value="F:ATP hydrolysis activity"/>
    <property type="evidence" value="ECO:0007669"/>
    <property type="project" value="InterPro"/>
</dbReference>
<keyword evidence="7 15" id="KW-0067">ATP-binding</keyword>
<feature type="binding site" evidence="15">
    <location>
        <position position="547"/>
    </location>
    <ligand>
        <name>ATP</name>
        <dbReference type="ChEBI" id="CHEBI:30616"/>
    </ligand>
</feature>
<keyword evidence="4 17" id="KW-0812">Transmembrane</keyword>
<evidence type="ECO:0000256" key="13">
    <source>
        <dbReference type="ARBA" id="ARBA00049128"/>
    </source>
</evidence>
<dbReference type="Gene3D" id="3.40.1110.10">
    <property type="entry name" value="Calcium-transporting ATPase, cytoplasmic domain N"/>
    <property type="match status" value="1"/>
</dbReference>
<evidence type="ECO:0000256" key="3">
    <source>
        <dbReference type="ARBA" id="ARBA00008109"/>
    </source>
</evidence>
<evidence type="ECO:0000256" key="1">
    <source>
        <dbReference type="ARBA" id="ARBA00004141"/>
    </source>
</evidence>
<feature type="transmembrane region" description="Helical" evidence="17">
    <location>
        <begin position="1032"/>
        <end position="1052"/>
    </location>
</feature>
<dbReference type="SFLD" id="SFLDS00003">
    <property type="entry name" value="Haloacid_Dehalogenase"/>
    <property type="match status" value="1"/>
</dbReference>
<feature type="binding site" evidence="15">
    <location>
        <position position="831"/>
    </location>
    <ligand>
        <name>ATP</name>
        <dbReference type="ChEBI" id="CHEBI:30616"/>
    </ligand>
</feature>
<dbReference type="SUPFAM" id="SSF81660">
    <property type="entry name" value="Metal cation-transporting ATPase, ATP-binding domain N"/>
    <property type="match status" value="1"/>
</dbReference>
<feature type="transmembrane region" description="Helical" evidence="17">
    <location>
        <begin position="273"/>
        <end position="292"/>
    </location>
</feature>
<keyword evidence="22" id="KW-1185">Reference proteome</keyword>
<dbReference type="GO" id="GO:0005802">
    <property type="term" value="C:trans-Golgi network"/>
    <property type="evidence" value="ECO:0007669"/>
    <property type="project" value="TreeGrafter"/>
</dbReference>
<feature type="binding site" evidence="15">
    <location>
        <position position="386"/>
    </location>
    <ligand>
        <name>ATP</name>
        <dbReference type="ChEBI" id="CHEBI:30616"/>
    </ligand>
</feature>
<dbReference type="EC" id="7.6.2.1" evidence="17"/>
<dbReference type="InterPro" id="IPR006539">
    <property type="entry name" value="P-type_ATPase_IV"/>
</dbReference>
<dbReference type="SUPFAM" id="SSF81665">
    <property type="entry name" value="Calcium ATPase, transmembrane domain M"/>
    <property type="match status" value="1"/>
</dbReference>
<evidence type="ECO:0000256" key="14">
    <source>
        <dbReference type="PIRSR" id="PIRSR606539-1"/>
    </source>
</evidence>
<evidence type="ECO:0000259" key="20">
    <source>
        <dbReference type="Pfam" id="PF16212"/>
    </source>
</evidence>
<accession>A0AAD5SJK4</accession>
<proteinExistence type="inferred from homology"/>
<feature type="transmembrane region" description="Helical" evidence="17">
    <location>
        <begin position="884"/>
        <end position="904"/>
    </location>
</feature>
<comment type="catalytic activity">
    <reaction evidence="13">
        <text>a 1,2-diacyl-sn-glycero-3-phosphoethanolamine(out) + ATP + H2O = a 1,2-diacyl-sn-glycero-3-phosphoethanolamine(in) + ADP + phosphate + H(+)</text>
        <dbReference type="Rhea" id="RHEA:66132"/>
        <dbReference type="ChEBI" id="CHEBI:15377"/>
        <dbReference type="ChEBI" id="CHEBI:15378"/>
        <dbReference type="ChEBI" id="CHEBI:30616"/>
        <dbReference type="ChEBI" id="CHEBI:43474"/>
        <dbReference type="ChEBI" id="CHEBI:64612"/>
        <dbReference type="ChEBI" id="CHEBI:456216"/>
    </reaction>
    <physiologicalReaction direction="left-to-right" evidence="13">
        <dbReference type="Rhea" id="RHEA:66133"/>
    </physiologicalReaction>
</comment>
<feature type="binding site" evidence="15">
    <location>
        <position position="387"/>
    </location>
    <ligand>
        <name>ATP</name>
        <dbReference type="ChEBI" id="CHEBI:30616"/>
    </ligand>
</feature>
<feature type="binding site" evidence="15">
    <location>
        <position position="581"/>
    </location>
    <ligand>
        <name>ATP</name>
        <dbReference type="ChEBI" id="CHEBI:30616"/>
    </ligand>
</feature>
<keyword evidence="8 16" id="KW-0460">Magnesium</keyword>
<dbReference type="GO" id="GO:0140326">
    <property type="term" value="F:ATPase-coupled intramembrane lipid transporter activity"/>
    <property type="evidence" value="ECO:0007669"/>
    <property type="project" value="UniProtKB-EC"/>
</dbReference>
<evidence type="ECO:0000256" key="9">
    <source>
        <dbReference type="ARBA" id="ARBA00022967"/>
    </source>
</evidence>
<dbReference type="PRINTS" id="PR00119">
    <property type="entry name" value="CATATPASE"/>
</dbReference>
<evidence type="ECO:0000256" key="7">
    <source>
        <dbReference type="ARBA" id="ARBA00022840"/>
    </source>
</evidence>
<feature type="binding site" evidence="16">
    <location>
        <position position="827"/>
    </location>
    <ligand>
        <name>Mg(2+)</name>
        <dbReference type="ChEBI" id="CHEBI:18420"/>
    </ligand>
</feature>
<dbReference type="InterPro" id="IPR059000">
    <property type="entry name" value="ATPase_P-type_domA"/>
</dbReference>
<evidence type="ECO:0000256" key="12">
    <source>
        <dbReference type="ARBA" id="ARBA00034036"/>
    </source>
</evidence>
<feature type="binding site" evidence="15">
    <location>
        <position position="663"/>
    </location>
    <ligand>
        <name>ATP</name>
        <dbReference type="ChEBI" id="CHEBI:30616"/>
    </ligand>
</feature>
<feature type="domain" description="P-type ATPase N-terminal" evidence="19">
    <location>
        <begin position="12"/>
        <end position="77"/>
    </location>
</feature>
<dbReference type="InterPro" id="IPR018303">
    <property type="entry name" value="ATPase_P-typ_P_site"/>
</dbReference>
<feature type="binding site" evidence="15">
    <location>
        <position position="662"/>
    </location>
    <ligand>
        <name>ATP</name>
        <dbReference type="ChEBI" id="CHEBI:30616"/>
    </ligand>
</feature>
<dbReference type="GO" id="GO:0000287">
    <property type="term" value="F:magnesium ion binding"/>
    <property type="evidence" value="ECO:0007669"/>
    <property type="project" value="UniProtKB-UniRule"/>
</dbReference>
<evidence type="ECO:0000259" key="19">
    <source>
        <dbReference type="Pfam" id="PF16209"/>
    </source>
</evidence>
<comment type="similarity">
    <text evidence="3 17">Belongs to the cation transport ATPase (P-type) (TC 3.A.3) family. Type IV subfamily.</text>
</comment>
<dbReference type="SFLD" id="SFLDF00027">
    <property type="entry name" value="p-type_atpase"/>
    <property type="match status" value="1"/>
</dbReference>
<evidence type="ECO:0000259" key="18">
    <source>
        <dbReference type="Pfam" id="PF00122"/>
    </source>
</evidence>
<feature type="binding site" evidence="15">
    <location>
        <position position="806"/>
    </location>
    <ligand>
        <name>ATP</name>
        <dbReference type="ChEBI" id="CHEBI:30616"/>
    </ligand>
</feature>
<evidence type="ECO:0000256" key="6">
    <source>
        <dbReference type="ARBA" id="ARBA00022741"/>
    </source>
</evidence>
<dbReference type="AlphaFoldDB" id="A0AAD5SJK4"/>
<dbReference type="SUPFAM" id="SSF81653">
    <property type="entry name" value="Calcium ATPase, transduction domain A"/>
    <property type="match status" value="1"/>
</dbReference>
<keyword evidence="9 17" id="KW-1278">Translocase</keyword>
<keyword evidence="5 16" id="KW-0479">Metal-binding</keyword>
<dbReference type="Pfam" id="PF16209">
    <property type="entry name" value="PhoLip_ATPase_N"/>
    <property type="match status" value="1"/>
</dbReference>
<evidence type="ECO:0000256" key="17">
    <source>
        <dbReference type="RuleBase" id="RU362033"/>
    </source>
</evidence>
<dbReference type="PANTHER" id="PTHR24092:SF150">
    <property type="entry name" value="PHOSPHOLIPID-TRANSPORTING ATPASE"/>
    <property type="match status" value="1"/>
</dbReference>
<evidence type="ECO:0000313" key="22">
    <source>
        <dbReference type="Proteomes" id="UP001212841"/>
    </source>
</evidence>
<dbReference type="Gene3D" id="2.70.150.10">
    <property type="entry name" value="Calcium-transporting ATPase, cytoplasmic transduction domain A"/>
    <property type="match status" value="1"/>
</dbReference>
<dbReference type="InterPro" id="IPR008250">
    <property type="entry name" value="ATPase_P-typ_transduc_dom_A_sf"/>
</dbReference>
<dbReference type="Pfam" id="PF16212">
    <property type="entry name" value="PhoLip_ATPase_C"/>
    <property type="match status" value="1"/>
</dbReference>
<keyword evidence="11 17" id="KW-0472">Membrane</keyword>
<comment type="subcellular location">
    <subcellularLocation>
        <location evidence="2">Endomembrane system</location>
    </subcellularLocation>
    <subcellularLocation>
        <location evidence="1 17">Membrane</location>
        <topology evidence="1 17">Multi-pass membrane protein</topology>
    </subcellularLocation>
</comment>
<evidence type="ECO:0000313" key="21">
    <source>
        <dbReference type="EMBL" id="KAJ3056861.1"/>
    </source>
</evidence>
<keyword evidence="6 15" id="KW-0547">Nucleotide-binding</keyword>
<feature type="binding site" evidence="16">
    <location>
        <position position="831"/>
    </location>
    <ligand>
        <name>Mg(2+)</name>
        <dbReference type="ChEBI" id="CHEBI:18420"/>
    </ligand>
</feature>
<dbReference type="Pfam" id="PF13246">
    <property type="entry name" value="Cation_ATPase"/>
    <property type="match status" value="1"/>
</dbReference>
<feature type="binding site" evidence="15">
    <location>
        <position position="524"/>
    </location>
    <ligand>
        <name>ATP</name>
        <dbReference type="ChEBI" id="CHEBI:30616"/>
    </ligand>
</feature>
<evidence type="ECO:0000256" key="8">
    <source>
        <dbReference type="ARBA" id="ARBA00022842"/>
    </source>
</evidence>
<feature type="domain" description="P-type ATPase A" evidence="18">
    <location>
        <begin position="109"/>
        <end position="169"/>
    </location>
</feature>
<gene>
    <name evidence="21" type="ORF">HK097_003397</name>
</gene>
<dbReference type="InterPro" id="IPR032630">
    <property type="entry name" value="P_typ_ATPase_c"/>
</dbReference>
<feature type="binding site" evidence="15">
    <location>
        <position position="385"/>
    </location>
    <ligand>
        <name>ATP</name>
        <dbReference type="ChEBI" id="CHEBI:30616"/>
    </ligand>
</feature>
<keyword evidence="10 17" id="KW-1133">Transmembrane helix</keyword>
<feature type="binding site" evidence="15">
    <location>
        <position position="483"/>
    </location>
    <ligand>
        <name>ATP</name>
        <dbReference type="ChEBI" id="CHEBI:30616"/>
    </ligand>
</feature>
<feature type="binding site" evidence="15">
    <location>
        <position position="830"/>
    </location>
    <ligand>
        <name>ATP</name>
        <dbReference type="ChEBI" id="CHEBI:30616"/>
    </ligand>
</feature>
<feature type="binding site" evidence="15">
    <location>
        <position position="800"/>
    </location>
    <ligand>
        <name>ATP</name>
        <dbReference type="ChEBI" id="CHEBI:30616"/>
    </ligand>
</feature>
<evidence type="ECO:0000256" key="5">
    <source>
        <dbReference type="ARBA" id="ARBA00022723"/>
    </source>
</evidence>
<dbReference type="Gene3D" id="3.40.50.1000">
    <property type="entry name" value="HAD superfamily/HAD-like"/>
    <property type="match status" value="1"/>
</dbReference>
<dbReference type="InterPro" id="IPR032631">
    <property type="entry name" value="P-type_ATPase_N"/>
</dbReference>
<feature type="active site" description="4-aspartylphosphate intermediate" evidence="14">
    <location>
        <position position="385"/>
    </location>
</feature>
<evidence type="ECO:0000256" key="10">
    <source>
        <dbReference type="ARBA" id="ARBA00022989"/>
    </source>
</evidence>